<dbReference type="PANTHER" id="PTHR15503">
    <property type="entry name" value="LDOC1 RELATED"/>
    <property type="match status" value="1"/>
</dbReference>
<dbReference type="InterPro" id="IPR032567">
    <property type="entry name" value="RTL1-rel"/>
</dbReference>
<protein>
    <submittedName>
        <fullName evidence="2">Retrotransposon protein, putative, Ty3-gypsy subclass</fullName>
    </submittedName>
</protein>
<dbReference type="PANTHER" id="PTHR15503:SF45">
    <property type="entry name" value="RNA-DIRECTED DNA POLYMERASE HOMOLOG"/>
    <property type="match status" value="1"/>
</dbReference>
<organism evidence="2">
    <name type="scientific">Oryza sativa subsp. japonica</name>
    <name type="common">Rice</name>
    <dbReference type="NCBI Taxonomy" id="39947"/>
    <lineage>
        <taxon>Eukaryota</taxon>
        <taxon>Viridiplantae</taxon>
        <taxon>Streptophyta</taxon>
        <taxon>Embryophyta</taxon>
        <taxon>Tracheophyta</taxon>
        <taxon>Spermatophyta</taxon>
        <taxon>Magnoliopsida</taxon>
        <taxon>Liliopsida</taxon>
        <taxon>Poales</taxon>
        <taxon>Poaceae</taxon>
        <taxon>BOP clade</taxon>
        <taxon>Oryzoideae</taxon>
        <taxon>Oryzeae</taxon>
        <taxon>Oryzinae</taxon>
        <taxon>Oryza</taxon>
        <taxon>Oryza sativa</taxon>
    </lineage>
</organism>
<proteinExistence type="predicted"/>
<dbReference type="EMBL" id="DP000009">
    <property type="protein sequence ID" value="ABF97007.1"/>
    <property type="molecule type" value="Genomic_DNA"/>
</dbReference>
<dbReference type="SUPFAM" id="SSF56672">
    <property type="entry name" value="DNA/RNA polymerases"/>
    <property type="match status" value="1"/>
</dbReference>
<reference evidence="2" key="2">
    <citation type="submission" date="2006-06" db="EMBL/GenBank/DDBJ databases">
        <authorList>
            <person name="Buell R."/>
            <person name="Wing R.A."/>
            <person name="McCombie W.A."/>
            <person name="Ouyang S."/>
        </authorList>
    </citation>
    <scope>NUCLEOTIDE SEQUENCE</scope>
</reference>
<accession>Q10II2</accession>
<name>Q10II2_ORYSJ</name>
<sequence>MLESNGNGGEEPSLARVLAALERNQSVNAMNQLKFLEAIATQLMSNRTLEASSSNGSALDYMQQFTYLSRYALDDVNTETKKVEAFFNGMQDSLKFHLSGFKFATLHELVDDAIQKEETRTNLEESRKRYQKQQGGIGHTRPNCPWKNLPSEAAKAQATGRVRVEAEEATDVIIGKLDCAKKVVEIVGADGQNVEYKSNSKMNEFKKRVVNVAIAKGVVPIVNEYLEVFPDDLLGMPPDREVEFSIELKPGTKPVAKAPYRMSAREHDGLKRQKDECHTLKILNI</sequence>
<evidence type="ECO:0000256" key="1">
    <source>
        <dbReference type="SAM" id="MobiDB-lite"/>
    </source>
</evidence>
<dbReference type="InterPro" id="IPR043502">
    <property type="entry name" value="DNA/RNA_pol_sf"/>
</dbReference>
<gene>
    <name evidence="2" type="ordered locus">LOC_Os03g34180</name>
</gene>
<evidence type="ECO:0000313" key="2">
    <source>
        <dbReference type="EMBL" id="ABF97007.1"/>
    </source>
</evidence>
<feature type="region of interest" description="Disordered" evidence="1">
    <location>
        <begin position="120"/>
        <end position="148"/>
    </location>
</feature>
<reference evidence="2" key="1">
    <citation type="journal article" date="2005" name="Genome Res.">
        <title>Sequence, annotation, and analysis of synteny between rice chromosome 3 and diverged grass species.</title>
        <authorList>
            <consortium name="Rice Chromosome 3 Sequencing Consortium"/>
            <person name="Buell C.R."/>
            <person name="Yuan Q."/>
            <person name="Ouyang S."/>
            <person name="Liu J."/>
            <person name="Zhu W."/>
            <person name="Wang A."/>
            <person name="Maiti R."/>
            <person name="Haas B."/>
            <person name="Wortman J."/>
            <person name="Pertea M."/>
            <person name="Jones K.M."/>
            <person name="Kim M."/>
            <person name="Overton L."/>
            <person name="Tsitrin T."/>
            <person name="Fadrosh D."/>
            <person name="Bera J."/>
            <person name="Weaver B."/>
            <person name="Jin S."/>
            <person name="Johri S."/>
            <person name="Reardon M."/>
            <person name="Webb K."/>
            <person name="Hill J."/>
            <person name="Moffat K."/>
            <person name="Tallon L."/>
            <person name="Van Aken S."/>
            <person name="Lewis M."/>
            <person name="Utterback T."/>
            <person name="Feldblyum T."/>
            <person name="Zismann V."/>
            <person name="Iobst S."/>
            <person name="Hsiao J."/>
            <person name="de Vazeille A.R."/>
            <person name="Salzberg S.L."/>
            <person name="White O."/>
            <person name="Fraser C."/>
            <person name="Yu Y."/>
            <person name="Kim H."/>
            <person name="Rambo T."/>
            <person name="Currie J."/>
            <person name="Collura K."/>
            <person name="Kernodle-Thompson S."/>
            <person name="Wei F."/>
            <person name="Kudrna K."/>
            <person name="Ammiraju J.S."/>
            <person name="Luo M."/>
            <person name="Goicoechea J.L."/>
            <person name="Wing R.A."/>
            <person name="Henry D."/>
            <person name="Oates R."/>
            <person name="Palmer M."/>
            <person name="Pries G."/>
            <person name="Saski C."/>
            <person name="Simmons J."/>
            <person name="Soderlund C."/>
            <person name="Nelson W."/>
            <person name="de la Bastide M."/>
            <person name="Spiegel L."/>
            <person name="Nascimento L."/>
            <person name="Huang E."/>
            <person name="Preston R."/>
            <person name="Zutavern T."/>
            <person name="Palmer L."/>
            <person name="O'Shaughnessy A."/>
            <person name="Dike S."/>
            <person name="McCombie W.R."/>
            <person name="Minx P."/>
            <person name="Cordum H."/>
            <person name="Wilson R."/>
            <person name="Jin W."/>
            <person name="Lee H.R."/>
            <person name="Jiang J."/>
            <person name="Jackson S."/>
        </authorList>
    </citation>
    <scope>NUCLEOTIDE SEQUENCE [LARGE SCALE GENOMIC DNA]</scope>
</reference>
<dbReference type="AlphaFoldDB" id="Q10II2"/>